<organism evidence="2 3">
    <name type="scientific">Bifidobacterium aemilianum</name>
    <dbReference type="NCBI Taxonomy" id="2493120"/>
    <lineage>
        <taxon>Bacteria</taxon>
        <taxon>Bacillati</taxon>
        <taxon>Actinomycetota</taxon>
        <taxon>Actinomycetes</taxon>
        <taxon>Bifidobacteriales</taxon>
        <taxon>Bifidobacteriaceae</taxon>
        <taxon>Bifidobacterium</taxon>
    </lineage>
</organism>
<name>A0A366K6L5_9BIFI</name>
<keyword evidence="3" id="KW-1185">Reference proteome</keyword>
<dbReference type="AlphaFoldDB" id="A0A366K6L5"/>
<proteinExistence type="predicted"/>
<protein>
    <recommendedName>
        <fullName evidence="4">ATP-grasp domain-containing protein</fullName>
    </recommendedName>
</protein>
<evidence type="ECO:0000313" key="2">
    <source>
        <dbReference type="EMBL" id="RBP97319.1"/>
    </source>
</evidence>
<dbReference type="EMBL" id="PDCG01000009">
    <property type="protein sequence ID" value="RBP97319.1"/>
    <property type="molecule type" value="Genomic_DNA"/>
</dbReference>
<accession>A0A366K6L5</accession>
<feature type="region of interest" description="Disordered" evidence="1">
    <location>
        <begin position="25"/>
        <end position="44"/>
    </location>
</feature>
<feature type="compositionally biased region" description="Polar residues" evidence="1">
    <location>
        <begin position="294"/>
        <end position="303"/>
    </location>
</feature>
<feature type="region of interest" description="Disordered" evidence="1">
    <location>
        <begin position="293"/>
        <end position="318"/>
    </location>
</feature>
<evidence type="ECO:0000256" key="1">
    <source>
        <dbReference type="SAM" id="MobiDB-lite"/>
    </source>
</evidence>
<dbReference type="RefSeq" id="WP_113860662.1">
    <property type="nucleotide sequence ID" value="NZ_PDCG01000009.1"/>
</dbReference>
<reference evidence="2 3" key="1">
    <citation type="submission" date="2017-10" db="EMBL/GenBank/DDBJ databases">
        <title>Bifidobacterium xylocopum sp. nov. and Bifidobacterium aemilianum sp. nov., from the carpenter bee (Xylocopa violacea) digestive tract.</title>
        <authorList>
            <person name="Alberoni D."/>
            <person name="Baffoni L."/>
            <person name="Di Gioia D."/>
            <person name="Gaggia F."/>
            <person name="Biavati B."/>
        </authorList>
    </citation>
    <scope>NUCLEOTIDE SEQUENCE [LARGE SCALE GENOMIC DNA]</scope>
    <source>
        <strain evidence="2 3">XV10</strain>
    </source>
</reference>
<evidence type="ECO:0008006" key="4">
    <source>
        <dbReference type="Google" id="ProtNLM"/>
    </source>
</evidence>
<gene>
    <name evidence="2" type="ORF">CRD60_07530</name>
</gene>
<comment type="caution">
    <text evidence="2">The sequence shown here is derived from an EMBL/GenBank/DDBJ whole genome shotgun (WGS) entry which is preliminary data.</text>
</comment>
<evidence type="ECO:0000313" key="3">
    <source>
        <dbReference type="Proteomes" id="UP000252530"/>
    </source>
</evidence>
<sequence length="337" mass="36550">MRAVLHVISPLPWVGQALRKLSDDVEAAGGPGANSREGLGSSTARETMTPWTVIDHNGLEPVGGIGSHAAVWIAPGLLIALNDWRARGSLDPLTMQAPLTDWLPRLPQSLLGRTVINTRVADIRRWKELPASLGPLPWSRICQGRAEDFRAARRDASQLVRDLEAAPDNSLIELSEHLPDITEEWAILVNRGQVQASSGYCLHLPTTTAGGQSIRTVFDGASFQESRKLAAEEAARQLLTANDPGPATILMAFRASSDKPVVLEADPVWCSTPYPFGHSGLGAFAQAIADSRLSPASPSQTGNPGRGLREPSPYQPDPWMVQQFCRRYRGFKPPTHD</sequence>
<dbReference type="Proteomes" id="UP000252530">
    <property type="component" value="Unassembled WGS sequence"/>
</dbReference>
<dbReference type="OrthoDB" id="3227458at2"/>